<protein>
    <recommendedName>
        <fullName evidence="2">inorganic diphosphatase</fullName>
        <ecNumber evidence="2">3.6.1.1</ecNumber>
    </recommendedName>
</protein>
<evidence type="ECO:0000256" key="5">
    <source>
        <dbReference type="ARBA" id="ARBA00022842"/>
    </source>
</evidence>
<keyword evidence="3" id="KW-0479">Metal-binding</keyword>
<proteinExistence type="predicted"/>
<reference evidence="6" key="1">
    <citation type="submission" date="2022-08" db="EMBL/GenBank/DDBJ databases">
        <title>Genomic Encyclopedia of Type Strains, Phase V (KMG-V): Genome sequencing to study the core and pangenomes of soil and plant-associated prokaryotes.</title>
        <authorList>
            <person name="Whitman W."/>
        </authorList>
    </citation>
    <scope>NUCLEOTIDE SEQUENCE</scope>
    <source>
        <strain evidence="6">0</strain>
    </source>
</reference>
<evidence type="ECO:0000256" key="2">
    <source>
        <dbReference type="ARBA" id="ARBA00012146"/>
    </source>
</evidence>
<keyword evidence="5" id="KW-0460">Magnesium</keyword>
<evidence type="ECO:0000256" key="3">
    <source>
        <dbReference type="ARBA" id="ARBA00022723"/>
    </source>
</evidence>
<dbReference type="SUPFAM" id="SSF50324">
    <property type="entry name" value="Inorganic pyrophosphatase"/>
    <property type="match status" value="1"/>
</dbReference>
<name>A0A9X2PTB3_9BACT</name>
<dbReference type="Gene3D" id="3.90.80.10">
    <property type="entry name" value="Inorganic pyrophosphatase"/>
    <property type="match status" value="1"/>
</dbReference>
<sequence length="152" mass="16898">MSDSLYPPLDLQALRSAVHEHLDWGTWARCIKDNGITIERPRTTAHPDHPSIVYPVDYGYVNGTRGGDGDALDVFVGRGTTGLVGALLTTDHQQRDREAKLLYDCTPPEVYTAHGFINYDRTLLEGVLVLRQEMRTLWDEGDGPAPPSAQRP</sequence>
<dbReference type="GO" id="GO:0000287">
    <property type="term" value="F:magnesium ion binding"/>
    <property type="evidence" value="ECO:0007669"/>
    <property type="project" value="InterPro"/>
</dbReference>
<dbReference type="EC" id="3.6.1.1" evidence="2"/>
<dbReference type="EMBL" id="JANUAU010000001">
    <property type="protein sequence ID" value="MCS3676415.1"/>
    <property type="molecule type" value="Genomic_DNA"/>
</dbReference>
<comment type="cofactor">
    <cofactor evidence="1">
        <name>Mg(2+)</name>
        <dbReference type="ChEBI" id="CHEBI:18420"/>
    </cofactor>
</comment>
<comment type="caution">
    <text evidence="6">The sequence shown here is derived from an EMBL/GenBank/DDBJ whole genome shotgun (WGS) entry which is preliminary data.</text>
</comment>
<dbReference type="Pfam" id="PF00719">
    <property type="entry name" value="Pyrophosphatase"/>
    <property type="match status" value="1"/>
</dbReference>
<evidence type="ECO:0000313" key="7">
    <source>
        <dbReference type="Proteomes" id="UP001155027"/>
    </source>
</evidence>
<keyword evidence="4 6" id="KW-0378">Hydrolase</keyword>
<evidence type="ECO:0000256" key="4">
    <source>
        <dbReference type="ARBA" id="ARBA00022801"/>
    </source>
</evidence>
<dbReference type="GO" id="GO:0005737">
    <property type="term" value="C:cytoplasm"/>
    <property type="evidence" value="ECO:0007669"/>
    <property type="project" value="InterPro"/>
</dbReference>
<accession>A0A9X2PTB3</accession>
<dbReference type="GO" id="GO:0006796">
    <property type="term" value="P:phosphate-containing compound metabolic process"/>
    <property type="evidence" value="ECO:0007669"/>
    <property type="project" value="InterPro"/>
</dbReference>
<gene>
    <name evidence="6" type="ORF">GGP71_000311</name>
</gene>
<dbReference type="GO" id="GO:0004427">
    <property type="term" value="F:inorganic diphosphate phosphatase activity"/>
    <property type="evidence" value="ECO:0007669"/>
    <property type="project" value="UniProtKB-EC"/>
</dbReference>
<dbReference type="InterPro" id="IPR008162">
    <property type="entry name" value="Pyrophosphatase"/>
</dbReference>
<dbReference type="InterPro" id="IPR036649">
    <property type="entry name" value="Pyrophosphatase_sf"/>
</dbReference>
<dbReference type="Proteomes" id="UP001155027">
    <property type="component" value="Unassembled WGS sequence"/>
</dbReference>
<evidence type="ECO:0000256" key="1">
    <source>
        <dbReference type="ARBA" id="ARBA00001946"/>
    </source>
</evidence>
<dbReference type="RefSeq" id="WP_259079244.1">
    <property type="nucleotide sequence ID" value="NZ_JANUAU010000001.1"/>
</dbReference>
<organism evidence="6 7">
    <name type="scientific">Salinibacter ruber</name>
    <dbReference type="NCBI Taxonomy" id="146919"/>
    <lineage>
        <taxon>Bacteria</taxon>
        <taxon>Pseudomonadati</taxon>
        <taxon>Rhodothermota</taxon>
        <taxon>Rhodothermia</taxon>
        <taxon>Rhodothermales</taxon>
        <taxon>Salinibacteraceae</taxon>
        <taxon>Salinibacter</taxon>
    </lineage>
</organism>
<dbReference type="AlphaFoldDB" id="A0A9X2PTB3"/>
<evidence type="ECO:0000313" key="6">
    <source>
        <dbReference type="EMBL" id="MCS3676415.1"/>
    </source>
</evidence>